<evidence type="ECO:0000256" key="9">
    <source>
        <dbReference type="ARBA" id="ARBA00022692"/>
    </source>
</evidence>
<dbReference type="PANTHER" id="PTHR34299:SF1">
    <property type="entry name" value="DIACYLGLYCEROL KINASE"/>
    <property type="match status" value="1"/>
</dbReference>
<feature type="transmembrane region" description="Helical" evidence="24">
    <location>
        <begin position="30"/>
        <end position="51"/>
    </location>
</feature>
<accession>A0A432Z326</accession>
<comment type="cofactor">
    <cofactor evidence="23">
        <name>Mg(2+)</name>
        <dbReference type="ChEBI" id="CHEBI:18420"/>
    </cofactor>
    <text evidence="23">Mn(2+), Zn(2+), Cd(2+) and Co(2+) support activity to lesser extents.</text>
</comment>
<evidence type="ECO:0000256" key="19">
    <source>
        <dbReference type="ARBA" id="ARBA00023264"/>
    </source>
</evidence>
<evidence type="ECO:0000256" key="5">
    <source>
        <dbReference type="ARBA" id="ARBA00022475"/>
    </source>
</evidence>
<sequence>MKPPQKGMMRIVRATVNSLRGMRLALQSEAAVRQDSLLAIVLIPLALYCGATPVEKALLILPVMLLLIVELLNSAIEATVDRISPELHELSGKAKDIASAAVMFTLLLIIITWVIILWPQLVSLW</sequence>
<evidence type="ECO:0000256" key="4">
    <source>
        <dbReference type="ARBA" id="ARBA00017575"/>
    </source>
</evidence>
<dbReference type="AlphaFoldDB" id="A0A432Z326"/>
<organism evidence="25 26">
    <name type="scientific">Pseudidiomarina sediminum</name>
    <dbReference type="NCBI Taxonomy" id="431675"/>
    <lineage>
        <taxon>Bacteria</taxon>
        <taxon>Pseudomonadati</taxon>
        <taxon>Pseudomonadota</taxon>
        <taxon>Gammaproteobacteria</taxon>
        <taxon>Alteromonadales</taxon>
        <taxon>Idiomarinaceae</taxon>
        <taxon>Pseudidiomarina</taxon>
    </lineage>
</organism>
<feature type="binding site" evidence="21">
    <location>
        <position position="70"/>
    </location>
    <ligand>
        <name>substrate</name>
    </ligand>
</feature>
<feature type="binding site" evidence="22">
    <location>
        <begin position="95"/>
        <end position="96"/>
    </location>
    <ligand>
        <name>ATP</name>
        <dbReference type="ChEBI" id="CHEBI:30616"/>
    </ligand>
</feature>
<feature type="binding site" evidence="22">
    <location>
        <position position="77"/>
    </location>
    <ligand>
        <name>ATP</name>
        <dbReference type="ChEBI" id="CHEBI:30616"/>
    </ligand>
</feature>
<evidence type="ECO:0000256" key="14">
    <source>
        <dbReference type="ARBA" id="ARBA00022842"/>
    </source>
</evidence>
<feature type="transmembrane region" description="Helical" evidence="24">
    <location>
        <begin position="97"/>
        <end position="118"/>
    </location>
</feature>
<dbReference type="InterPro" id="IPR036945">
    <property type="entry name" value="DAGK_sf"/>
</dbReference>
<dbReference type="EC" id="2.7.1.107" evidence="3 24"/>
<evidence type="ECO:0000256" key="1">
    <source>
        <dbReference type="ARBA" id="ARBA00004429"/>
    </source>
</evidence>
<feature type="binding site" evidence="23">
    <location>
        <position position="29"/>
    </location>
    <ligand>
        <name>a divalent metal cation</name>
        <dbReference type="ChEBI" id="CHEBI:60240"/>
    </ligand>
</feature>
<keyword evidence="15 24" id="KW-1133">Transmembrane helix</keyword>
<dbReference type="GO" id="GO:0005886">
    <property type="term" value="C:plasma membrane"/>
    <property type="evidence" value="ECO:0007669"/>
    <property type="project" value="UniProtKB-SubCell"/>
</dbReference>
<keyword evidence="17 24" id="KW-0472">Membrane</keyword>
<dbReference type="STRING" id="1122124.GCA_000423165_01750"/>
<dbReference type="Gene3D" id="1.10.287.3610">
    <property type="match status" value="1"/>
</dbReference>
<dbReference type="GO" id="GO:0006654">
    <property type="term" value="P:phosphatidic acid biosynthetic process"/>
    <property type="evidence" value="ECO:0007669"/>
    <property type="project" value="InterPro"/>
</dbReference>
<evidence type="ECO:0000256" key="7">
    <source>
        <dbReference type="ARBA" id="ARBA00022519"/>
    </source>
</evidence>
<keyword evidence="16 24" id="KW-0443">Lipid metabolism</keyword>
<keyword evidence="18" id="KW-0594">Phospholipid biosynthesis</keyword>
<dbReference type="GO" id="GO:0046872">
    <property type="term" value="F:metal ion binding"/>
    <property type="evidence" value="ECO:0007669"/>
    <property type="project" value="UniProtKB-KW"/>
</dbReference>
<dbReference type="PANTHER" id="PTHR34299">
    <property type="entry name" value="DIACYLGLYCEROL KINASE"/>
    <property type="match status" value="1"/>
</dbReference>
<comment type="subcellular location">
    <subcellularLocation>
        <location evidence="1 24">Cell inner membrane</location>
        <topology evidence="1 24">Multi-pass membrane protein</topology>
    </subcellularLocation>
</comment>
<keyword evidence="9 24" id="KW-0812">Transmembrane</keyword>
<evidence type="ECO:0000256" key="24">
    <source>
        <dbReference type="RuleBase" id="RU363065"/>
    </source>
</evidence>
<keyword evidence="6" id="KW-0444">Lipid biosynthesis</keyword>
<keyword evidence="13 22" id="KW-0067">ATP-binding</keyword>
<evidence type="ECO:0000256" key="12">
    <source>
        <dbReference type="ARBA" id="ARBA00022777"/>
    </source>
</evidence>
<evidence type="ECO:0000256" key="16">
    <source>
        <dbReference type="ARBA" id="ARBA00023098"/>
    </source>
</evidence>
<evidence type="ECO:0000256" key="15">
    <source>
        <dbReference type="ARBA" id="ARBA00022989"/>
    </source>
</evidence>
<evidence type="ECO:0000256" key="11">
    <source>
        <dbReference type="ARBA" id="ARBA00022741"/>
    </source>
</evidence>
<dbReference type="Proteomes" id="UP000287022">
    <property type="component" value="Unassembled WGS sequence"/>
</dbReference>
<dbReference type="CDD" id="cd14264">
    <property type="entry name" value="DAGK_IM"/>
    <property type="match status" value="1"/>
</dbReference>
<evidence type="ECO:0000256" key="6">
    <source>
        <dbReference type="ARBA" id="ARBA00022516"/>
    </source>
</evidence>
<name>A0A432Z326_9GAMM</name>
<dbReference type="RefSeq" id="WP_026860499.1">
    <property type="nucleotide sequence ID" value="NZ_PIQE01000003.1"/>
</dbReference>
<gene>
    <name evidence="25" type="ORF">CWI80_10845</name>
</gene>
<evidence type="ECO:0000256" key="18">
    <source>
        <dbReference type="ARBA" id="ARBA00023209"/>
    </source>
</evidence>
<feature type="binding site" evidence="22">
    <location>
        <position position="29"/>
    </location>
    <ligand>
        <name>ATP</name>
        <dbReference type="ChEBI" id="CHEBI:30616"/>
    </ligand>
</feature>
<keyword evidence="7 24" id="KW-0997">Cell inner membrane</keyword>
<evidence type="ECO:0000256" key="3">
    <source>
        <dbReference type="ARBA" id="ARBA00012133"/>
    </source>
</evidence>
<feature type="binding site" evidence="22">
    <location>
        <begin position="86"/>
        <end position="88"/>
    </location>
    <ligand>
        <name>ATP</name>
        <dbReference type="ChEBI" id="CHEBI:30616"/>
    </ligand>
</feature>
<feature type="binding site" evidence="21">
    <location>
        <begin position="113"/>
        <end position="118"/>
    </location>
    <ligand>
        <name>substrate</name>
    </ligand>
</feature>
<keyword evidence="10 23" id="KW-0479">Metal-binding</keyword>
<dbReference type="Pfam" id="PF01219">
    <property type="entry name" value="DAGK_prokar"/>
    <property type="match status" value="1"/>
</dbReference>
<comment type="similarity">
    <text evidence="2 24">Belongs to the bacterial diacylglycerol kinase family.</text>
</comment>
<keyword evidence="19 24" id="KW-1208">Phospholipid metabolism</keyword>
<feature type="binding site" evidence="22">
    <location>
        <position position="10"/>
    </location>
    <ligand>
        <name>ATP</name>
        <dbReference type="ChEBI" id="CHEBI:30616"/>
    </ligand>
</feature>
<evidence type="ECO:0000256" key="13">
    <source>
        <dbReference type="ARBA" id="ARBA00022840"/>
    </source>
</evidence>
<comment type="function">
    <text evidence="24">Catalyzes the ATP-dependent phosphorylation of sn-l,2-diacylglycerol (DAG) to phosphatidic acid. Involved in the recycling of diacylglycerol produced as a by-product during membrane-derived oligosaccharide (MDO) biosynthesis.</text>
</comment>
<evidence type="ECO:0000313" key="26">
    <source>
        <dbReference type="Proteomes" id="UP000287022"/>
    </source>
</evidence>
<keyword evidence="11 22" id="KW-0547">Nucleotide-binding</keyword>
<dbReference type="InterPro" id="IPR000829">
    <property type="entry name" value="DAGK"/>
</dbReference>
<keyword evidence="12 24" id="KW-0418">Kinase</keyword>
<dbReference type="EMBL" id="PIQE01000003">
    <property type="protein sequence ID" value="RUO72285.1"/>
    <property type="molecule type" value="Genomic_DNA"/>
</dbReference>
<feature type="transmembrane region" description="Helical" evidence="24">
    <location>
        <begin position="57"/>
        <end position="76"/>
    </location>
</feature>
<dbReference type="GO" id="GO:0004143">
    <property type="term" value="F:ATP-dependent diacylglycerol kinase activity"/>
    <property type="evidence" value="ECO:0007669"/>
    <property type="project" value="UniProtKB-EC"/>
</dbReference>
<evidence type="ECO:0000256" key="2">
    <source>
        <dbReference type="ARBA" id="ARBA00005967"/>
    </source>
</evidence>
<keyword evidence="5" id="KW-1003">Cell membrane</keyword>
<dbReference type="PROSITE" id="PS01069">
    <property type="entry name" value="DAGK_PROKAR"/>
    <property type="match status" value="1"/>
</dbReference>
<evidence type="ECO:0000256" key="21">
    <source>
        <dbReference type="PIRSR" id="PIRSR600829-2"/>
    </source>
</evidence>
<comment type="catalytic activity">
    <reaction evidence="24">
        <text>a 1,2-diacyl-sn-glycerol + ATP = a 1,2-diacyl-sn-glycero-3-phosphate + ADP + H(+)</text>
        <dbReference type="Rhea" id="RHEA:10272"/>
        <dbReference type="ChEBI" id="CHEBI:15378"/>
        <dbReference type="ChEBI" id="CHEBI:17815"/>
        <dbReference type="ChEBI" id="CHEBI:30616"/>
        <dbReference type="ChEBI" id="CHEBI:58608"/>
        <dbReference type="ChEBI" id="CHEBI:456216"/>
        <dbReference type="EC" id="2.7.1.107"/>
    </reaction>
</comment>
<feature type="binding site" evidence="21">
    <location>
        <position position="99"/>
    </location>
    <ligand>
        <name>substrate</name>
    </ligand>
</feature>
<evidence type="ECO:0000256" key="22">
    <source>
        <dbReference type="PIRSR" id="PIRSR600829-3"/>
    </source>
</evidence>
<feature type="binding site" evidence="23">
    <location>
        <position position="77"/>
    </location>
    <ligand>
        <name>a divalent metal cation</name>
        <dbReference type="ChEBI" id="CHEBI:60240"/>
    </ligand>
</feature>
<proteinExistence type="inferred from homology"/>
<evidence type="ECO:0000313" key="25">
    <source>
        <dbReference type="EMBL" id="RUO72285.1"/>
    </source>
</evidence>
<evidence type="ECO:0000256" key="10">
    <source>
        <dbReference type="ARBA" id="ARBA00022723"/>
    </source>
</evidence>
<keyword evidence="8 24" id="KW-0808">Transferase</keyword>
<comment type="caution">
    <text evidence="25">The sequence shown here is derived from an EMBL/GenBank/DDBJ whole genome shotgun (WGS) entry which is preliminary data.</text>
</comment>
<keyword evidence="14 23" id="KW-0460">Magnesium</keyword>
<feature type="active site" description="Proton acceptor" evidence="20">
    <location>
        <position position="70"/>
    </location>
</feature>
<evidence type="ECO:0000256" key="23">
    <source>
        <dbReference type="PIRSR" id="PIRSR600829-4"/>
    </source>
</evidence>
<evidence type="ECO:0000256" key="8">
    <source>
        <dbReference type="ARBA" id="ARBA00022679"/>
    </source>
</evidence>
<dbReference type="InterPro" id="IPR033718">
    <property type="entry name" value="DAGK_prok"/>
</dbReference>
<feature type="binding site" evidence="21">
    <location>
        <position position="10"/>
    </location>
    <ligand>
        <name>substrate</name>
    </ligand>
</feature>
<evidence type="ECO:0000256" key="17">
    <source>
        <dbReference type="ARBA" id="ARBA00023136"/>
    </source>
</evidence>
<protein>
    <recommendedName>
        <fullName evidence="4 24">Diacylglycerol kinase</fullName>
        <ecNumber evidence="3 24">2.7.1.107</ecNumber>
    </recommendedName>
</protein>
<reference evidence="26" key="1">
    <citation type="journal article" date="2018" name="Front. Microbiol.">
        <title>Genome-Based Analysis Reveals the Taxonomy and Diversity of the Family Idiomarinaceae.</title>
        <authorList>
            <person name="Liu Y."/>
            <person name="Lai Q."/>
            <person name="Shao Z."/>
        </authorList>
    </citation>
    <scope>NUCLEOTIDE SEQUENCE [LARGE SCALE GENOMIC DNA]</scope>
    <source>
        <strain evidence="26">c121</strain>
    </source>
</reference>
<keyword evidence="26" id="KW-1185">Reference proteome</keyword>
<dbReference type="GO" id="GO:0005524">
    <property type="term" value="F:ATP binding"/>
    <property type="evidence" value="ECO:0007669"/>
    <property type="project" value="UniProtKB-KW"/>
</dbReference>
<evidence type="ECO:0000256" key="20">
    <source>
        <dbReference type="PIRSR" id="PIRSR600829-1"/>
    </source>
</evidence>